<dbReference type="InterPro" id="IPR025877">
    <property type="entry name" value="MobA-like_NTP_Trfase"/>
</dbReference>
<dbReference type="InterPro" id="IPR050065">
    <property type="entry name" value="GlmU-like"/>
</dbReference>
<proteinExistence type="predicted"/>
<keyword evidence="6" id="KW-1185">Reference proteome</keyword>
<dbReference type="Proteomes" id="UP001419910">
    <property type="component" value="Unassembled WGS sequence"/>
</dbReference>
<protein>
    <submittedName>
        <fullName evidence="5">NTP transferase domain-containing protein</fullName>
    </submittedName>
</protein>
<dbReference type="Pfam" id="PF12804">
    <property type="entry name" value="NTP_transf_3"/>
    <property type="match status" value="1"/>
</dbReference>
<gene>
    <name evidence="5" type="ORF">ABC974_22955</name>
</gene>
<dbReference type="InterPro" id="IPR029044">
    <property type="entry name" value="Nucleotide-diphossugar_trans"/>
</dbReference>
<comment type="caution">
    <text evidence="5">The sequence shown here is derived from an EMBL/GenBank/DDBJ whole genome shotgun (WGS) entry which is preliminary data.</text>
</comment>
<organism evidence="5 6">
    <name type="scientific">Sphingomonas oligophenolica</name>
    <dbReference type="NCBI Taxonomy" id="301154"/>
    <lineage>
        <taxon>Bacteria</taxon>
        <taxon>Pseudomonadati</taxon>
        <taxon>Pseudomonadota</taxon>
        <taxon>Alphaproteobacteria</taxon>
        <taxon>Sphingomonadales</taxon>
        <taxon>Sphingomonadaceae</taxon>
        <taxon>Sphingomonas</taxon>
    </lineage>
</organism>
<feature type="domain" description="MobA-like NTP transferase" evidence="4">
    <location>
        <begin position="6"/>
        <end position="125"/>
    </location>
</feature>
<reference evidence="5 6" key="1">
    <citation type="submission" date="2024-05" db="EMBL/GenBank/DDBJ databases">
        <authorList>
            <person name="Liu Q."/>
            <person name="Xin Y.-H."/>
        </authorList>
    </citation>
    <scope>NUCLEOTIDE SEQUENCE [LARGE SCALE GENOMIC DNA]</scope>
    <source>
        <strain evidence="5 6">CGMCC 1.10181</strain>
    </source>
</reference>
<dbReference type="PANTHER" id="PTHR43584:SF8">
    <property type="entry name" value="N-ACETYLMURAMATE ALPHA-1-PHOSPHATE URIDYLYLTRANSFERASE"/>
    <property type="match status" value="1"/>
</dbReference>
<dbReference type="EMBL" id="JBDIME010000029">
    <property type="protein sequence ID" value="MEN2792506.1"/>
    <property type="molecule type" value="Genomic_DNA"/>
</dbReference>
<dbReference type="GO" id="GO:0016740">
    <property type="term" value="F:transferase activity"/>
    <property type="evidence" value="ECO:0007669"/>
    <property type="project" value="UniProtKB-KW"/>
</dbReference>
<evidence type="ECO:0000313" key="6">
    <source>
        <dbReference type="Proteomes" id="UP001419910"/>
    </source>
</evidence>
<keyword evidence="3" id="KW-0460">Magnesium</keyword>
<evidence type="ECO:0000259" key="4">
    <source>
        <dbReference type="Pfam" id="PF12804"/>
    </source>
</evidence>
<dbReference type="SUPFAM" id="SSF53448">
    <property type="entry name" value="Nucleotide-diphospho-sugar transferases"/>
    <property type="match status" value="1"/>
</dbReference>
<evidence type="ECO:0000256" key="3">
    <source>
        <dbReference type="ARBA" id="ARBA00022842"/>
    </source>
</evidence>
<accession>A0ABU9Y9M3</accession>
<name>A0ABU9Y9M3_9SPHN</name>
<evidence type="ECO:0000313" key="5">
    <source>
        <dbReference type="EMBL" id="MEN2792506.1"/>
    </source>
</evidence>
<dbReference type="RefSeq" id="WP_343889732.1">
    <property type="nucleotide sequence ID" value="NZ_BAAAEH010000023.1"/>
</dbReference>
<keyword evidence="2" id="KW-0548">Nucleotidyltransferase</keyword>
<sequence>MTIDTAILLAAGEGSRLRALASSKPLCTVGGRSLIEHAITGFAAAGMARVIVVLGYEAAAISVALAARDWPVTIETVMSADYRKPNGVSVLAAEAAADGGEALLAMCDHMVEPALYRRVADAGAQGGLTLGIDRLLEQEAVDMEDVTRVETQDGAIVAIGKGIPIFDCFDTGVFAIGPALFHALKRLAAPSLSAGVGALAERGLAQVVDCTGLGWIDVDDPKAHALAEQWLLARAA</sequence>
<keyword evidence="1 5" id="KW-0808">Transferase</keyword>
<evidence type="ECO:0000256" key="1">
    <source>
        <dbReference type="ARBA" id="ARBA00022679"/>
    </source>
</evidence>
<evidence type="ECO:0000256" key="2">
    <source>
        <dbReference type="ARBA" id="ARBA00022695"/>
    </source>
</evidence>
<dbReference type="Gene3D" id="3.90.550.10">
    <property type="entry name" value="Spore Coat Polysaccharide Biosynthesis Protein SpsA, Chain A"/>
    <property type="match status" value="1"/>
</dbReference>
<dbReference type="PANTHER" id="PTHR43584">
    <property type="entry name" value="NUCLEOTIDYL TRANSFERASE"/>
    <property type="match status" value="1"/>
</dbReference>